<dbReference type="Proteomes" id="UP001060733">
    <property type="component" value="Chromosome"/>
</dbReference>
<reference evidence="1" key="1">
    <citation type="submission" date="2022-10" db="EMBL/GenBank/DDBJ databases">
        <authorList>
            <person name="Mo P."/>
        </authorList>
    </citation>
    <scope>NUCLEOTIDE SEQUENCE</scope>
    <source>
        <strain evidence="1">HUAS 14-6</strain>
    </source>
</reference>
<dbReference type="EMBL" id="CP106795">
    <property type="protein sequence ID" value="UXY34421.1"/>
    <property type="molecule type" value="Genomic_DNA"/>
</dbReference>
<accession>A0ABY6EJB3</accession>
<dbReference type="RefSeq" id="WP_263277363.1">
    <property type="nucleotide sequence ID" value="NZ_CP106795.1"/>
</dbReference>
<gene>
    <name evidence="1" type="ORF">N8I86_06575</name>
</gene>
<name>A0ABY6EJB3_9ACTN</name>
<evidence type="ECO:0000313" key="2">
    <source>
        <dbReference type="Proteomes" id="UP001060733"/>
    </source>
</evidence>
<evidence type="ECO:0000313" key="1">
    <source>
        <dbReference type="EMBL" id="UXY34421.1"/>
    </source>
</evidence>
<keyword evidence="2" id="KW-1185">Reference proteome</keyword>
<proteinExistence type="predicted"/>
<organism evidence="1 2">
    <name type="scientific">Streptomyces albidocamelliae</name>
    <dbReference type="NCBI Taxonomy" id="2981135"/>
    <lineage>
        <taxon>Bacteria</taxon>
        <taxon>Bacillati</taxon>
        <taxon>Actinomycetota</taxon>
        <taxon>Actinomycetes</taxon>
        <taxon>Kitasatosporales</taxon>
        <taxon>Streptomycetaceae</taxon>
        <taxon>Streptomyces</taxon>
    </lineage>
</organism>
<sequence>MDDELVDDVDAPMDDPNDLTRLPQRRSEWDSIAVLGGAEEDDLDLALGYLEAGAILASHWIRTGANDALPVPIYYQYRHAIELALKWNIRLAAACLRRDGVSVPPEELDSFLTTSHAIAHLADRFNQYLGRLMPPPNDRIDPTTQGTLDWLHQLDEKGQTFRYSTVKGGRGQGLVRARPNQQRVDFDADVRRLHDAAWMLYAGCSGVLDAHAENQAEYYAEYNAEYDVEMPSAMDY</sequence>
<protein>
    <submittedName>
        <fullName evidence="1">Uncharacterized protein</fullName>
    </submittedName>
</protein>